<dbReference type="SUPFAM" id="SSF55347">
    <property type="entry name" value="Glyceraldehyde-3-phosphate dehydrogenase-like, C-terminal domain"/>
    <property type="match status" value="1"/>
</dbReference>
<proteinExistence type="predicted"/>
<gene>
    <name evidence="4" type="ORF">KFK14_22460</name>
</gene>
<feature type="domain" description="GFO/IDH/MocA-like oxidoreductase" evidence="3">
    <location>
        <begin position="175"/>
        <end position="305"/>
    </location>
</feature>
<protein>
    <submittedName>
        <fullName evidence="4">Gfo/Idh/MocA family oxidoreductase</fullName>
    </submittedName>
</protein>
<dbReference type="GO" id="GO:0016491">
    <property type="term" value="F:oxidoreductase activity"/>
    <property type="evidence" value="ECO:0007669"/>
    <property type="project" value="UniProtKB-KW"/>
</dbReference>
<dbReference type="PANTHER" id="PTHR43818">
    <property type="entry name" value="BCDNA.GH03377"/>
    <property type="match status" value="1"/>
</dbReference>
<keyword evidence="5" id="KW-1185">Reference proteome</keyword>
<dbReference type="AlphaFoldDB" id="A0A975K916"/>
<sequence>MTGFRKIGNGLDRLRSAALDLVDRFSGAGPWHDGDRIAGDGKNVGIAFLGCGFVADFYALNLKLHENLRLAGSYDRDEVKCRHFCSVHGGRQYGSLEEMLGDKSVEIVVNLTNPSQHFVTTKAALEAGKNVYCEKPLATSIEDAAELIRIAKHQGVQLSGAPCISLAPSLQAFCSAIREGLIGQPRLVYAELDDGPIHLMDPGSWESPNGMSWPWRDEFQTGCTMEHAGYHLAWMTKLFGQAESVTAFAACTVPDKHPDLPADAVAPDVSIASITFQSGVIARMSCSILAPPDHSVRVIGDLGVLSLDNIWHSKCAMRLQRYNSITMRAQSYDWIRRHSVARWIFGVGGKRLAASPRVTWRQKIRRHDMDYALGIADLANALSSGREPALSGDALLHVTELTLAIASSATANKAIILATAQGKAQAADALPNF</sequence>
<evidence type="ECO:0000313" key="5">
    <source>
        <dbReference type="Proteomes" id="UP000681425"/>
    </source>
</evidence>
<keyword evidence="1" id="KW-0560">Oxidoreductase</keyword>
<dbReference type="InterPro" id="IPR055170">
    <property type="entry name" value="GFO_IDH_MocA-like_dom"/>
</dbReference>
<dbReference type="Proteomes" id="UP000681425">
    <property type="component" value="Chromosome"/>
</dbReference>
<dbReference type="PANTHER" id="PTHR43818:SF11">
    <property type="entry name" value="BCDNA.GH03377"/>
    <property type="match status" value="1"/>
</dbReference>
<dbReference type="SUPFAM" id="SSF51735">
    <property type="entry name" value="NAD(P)-binding Rossmann-fold domains"/>
    <property type="match status" value="1"/>
</dbReference>
<dbReference type="Gene3D" id="3.30.360.10">
    <property type="entry name" value="Dihydrodipicolinate Reductase, domain 2"/>
    <property type="match status" value="1"/>
</dbReference>
<dbReference type="EMBL" id="CP073910">
    <property type="protein sequence ID" value="QUT05677.1"/>
    <property type="molecule type" value="Genomic_DNA"/>
</dbReference>
<dbReference type="Pfam" id="PF01408">
    <property type="entry name" value="GFO_IDH_MocA"/>
    <property type="match status" value="1"/>
</dbReference>
<reference evidence="4" key="1">
    <citation type="submission" date="2021-04" db="EMBL/GenBank/DDBJ databases">
        <title>Isolation of p-tert-butylphenol degrading bacteria Sphingobium phenoxybenzoativorans Tas13 from active sludge.</title>
        <authorList>
            <person name="Li Y."/>
        </authorList>
    </citation>
    <scope>NUCLEOTIDE SEQUENCE</scope>
    <source>
        <strain evidence="4">Tas13</strain>
    </source>
</reference>
<dbReference type="GO" id="GO:0000166">
    <property type="term" value="F:nucleotide binding"/>
    <property type="evidence" value="ECO:0007669"/>
    <property type="project" value="InterPro"/>
</dbReference>
<evidence type="ECO:0000259" key="3">
    <source>
        <dbReference type="Pfam" id="PF22725"/>
    </source>
</evidence>
<dbReference type="InterPro" id="IPR000683">
    <property type="entry name" value="Gfo/Idh/MocA-like_OxRdtase_N"/>
</dbReference>
<dbReference type="Pfam" id="PF22725">
    <property type="entry name" value="GFO_IDH_MocA_C3"/>
    <property type="match status" value="1"/>
</dbReference>
<dbReference type="InterPro" id="IPR036291">
    <property type="entry name" value="NAD(P)-bd_dom_sf"/>
</dbReference>
<name>A0A975K916_9SPHN</name>
<organism evidence="4 5">
    <name type="scientific">Sphingobium phenoxybenzoativorans</name>
    <dbReference type="NCBI Taxonomy" id="1592790"/>
    <lineage>
        <taxon>Bacteria</taxon>
        <taxon>Pseudomonadati</taxon>
        <taxon>Pseudomonadota</taxon>
        <taxon>Alphaproteobacteria</taxon>
        <taxon>Sphingomonadales</taxon>
        <taxon>Sphingomonadaceae</taxon>
        <taxon>Sphingobium</taxon>
    </lineage>
</organism>
<evidence type="ECO:0000256" key="1">
    <source>
        <dbReference type="ARBA" id="ARBA00023002"/>
    </source>
</evidence>
<dbReference type="RefSeq" id="WP_212609201.1">
    <property type="nucleotide sequence ID" value="NZ_CP073910.1"/>
</dbReference>
<dbReference type="InterPro" id="IPR050463">
    <property type="entry name" value="Gfo/Idh/MocA_oxidrdct_glycsds"/>
</dbReference>
<dbReference type="Gene3D" id="3.40.50.720">
    <property type="entry name" value="NAD(P)-binding Rossmann-like Domain"/>
    <property type="match status" value="1"/>
</dbReference>
<evidence type="ECO:0000259" key="2">
    <source>
        <dbReference type="Pfam" id="PF01408"/>
    </source>
</evidence>
<evidence type="ECO:0000313" key="4">
    <source>
        <dbReference type="EMBL" id="QUT05677.1"/>
    </source>
</evidence>
<feature type="domain" description="Gfo/Idh/MocA-like oxidoreductase N-terminal" evidence="2">
    <location>
        <begin position="45"/>
        <end position="159"/>
    </location>
</feature>
<accession>A0A975K916</accession>
<dbReference type="KEGG" id="spph:KFK14_22460"/>